<evidence type="ECO:0000313" key="2">
    <source>
        <dbReference type="Proteomes" id="UP000524450"/>
    </source>
</evidence>
<protein>
    <submittedName>
        <fullName evidence="1">Uncharacterized protein</fullName>
    </submittedName>
</protein>
<dbReference type="Proteomes" id="UP000524450">
    <property type="component" value="Unassembled WGS sequence"/>
</dbReference>
<proteinExistence type="predicted"/>
<comment type="caution">
    <text evidence="1">The sequence shown here is derived from an EMBL/GenBank/DDBJ whole genome shotgun (WGS) entry which is preliminary data.</text>
</comment>
<evidence type="ECO:0000313" key="1">
    <source>
        <dbReference type="EMBL" id="MBB4224778.1"/>
    </source>
</evidence>
<sequence>MNEISTTIWQAIEALIGSVPFSKDKVERELGIRLVDTEASGSDLFQFLEGGPVQLAEGVGIQEVDLRLKREGPHPGFLVLELEGRGISFDEVLRHYAELRLTGVPRGRSLDEDTSYTAKLDWGELSFGFGESNPACLAYVAFDPS</sequence>
<organism evidence="1 2">
    <name type="scientific">Variovorax guangxiensis</name>
    <dbReference type="NCBI Taxonomy" id="1775474"/>
    <lineage>
        <taxon>Bacteria</taxon>
        <taxon>Pseudomonadati</taxon>
        <taxon>Pseudomonadota</taxon>
        <taxon>Betaproteobacteria</taxon>
        <taxon>Burkholderiales</taxon>
        <taxon>Comamonadaceae</taxon>
        <taxon>Variovorax</taxon>
    </lineage>
</organism>
<accession>A0A840G7G3</accession>
<dbReference type="RefSeq" id="WP_184641652.1">
    <property type="nucleotide sequence ID" value="NZ_JACIFZ010000008.1"/>
</dbReference>
<gene>
    <name evidence="1" type="ORF">GGD71_005574</name>
</gene>
<dbReference type="AlphaFoldDB" id="A0A840G7G3"/>
<name>A0A840G7G3_9BURK</name>
<reference evidence="1 2" key="1">
    <citation type="submission" date="2020-08" db="EMBL/GenBank/DDBJ databases">
        <title>Genomic Encyclopedia of Type Strains, Phase IV (KMG-V): Genome sequencing to study the core and pangenomes of soil and plant-associated prokaryotes.</title>
        <authorList>
            <person name="Whitman W."/>
        </authorList>
    </citation>
    <scope>NUCLEOTIDE SEQUENCE [LARGE SCALE GENOMIC DNA]</scope>
    <source>
        <strain evidence="1 2">34/80</strain>
    </source>
</reference>
<dbReference type="EMBL" id="JACIFZ010000008">
    <property type="protein sequence ID" value="MBB4224778.1"/>
    <property type="molecule type" value="Genomic_DNA"/>
</dbReference>